<evidence type="ECO:0000313" key="3">
    <source>
        <dbReference type="Proteomes" id="UP001497516"/>
    </source>
</evidence>
<name>A0AAV2F2I0_9ROSI</name>
<keyword evidence="1" id="KW-0732">Signal</keyword>
<dbReference type="Proteomes" id="UP001497516">
    <property type="component" value="Chromosome 6"/>
</dbReference>
<gene>
    <name evidence="2" type="ORF">LTRI10_LOCUS33092</name>
</gene>
<accession>A0AAV2F2I0</accession>
<proteinExistence type="predicted"/>
<dbReference type="AlphaFoldDB" id="A0AAV2F2I0"/>
<dbReference type="EMBL" id="OZ034819">
    <property type="protein sequence ID" value="CAL1392448.1"/>
    <property type="molecule type" value="Genomic_DNA"/>
</dbReference>
<evidence type="ECO:0000313" key="2">
    <source>
        <dbReference type="EMBL" id="CAL1392448.1"/>
    </source>
</evidence>
<sequence>MAKSGNSSSSGLVLAAALLLLFLAISRPAEARTCGVDIRGGGMQGLREERVEAVTRRRSAAAPLGIS</sequence>
<evidence type="ECO:0000256" key="1">
    <source>
        <dbReference type="SAM" id="SignalP"/>
    </source>
</evidence>
<keyword evidence="3" id="KW-1185">Reference proteome</keyword>
<organism evidence="2 3">
    <name type="scientific">Linum trigynum</name>
    <dbReference type="NCBI Taxonomy" id="586398"/>
    <lineage>
        <taxon>Eukaryota</taxon>
        <taxon>Viridiplantae</taxon>
        <taxon>Streptophyta</taxon>
        <taxon>Embryophyta</taxon>
        <taxon>Tracheophyta</taxon>
        <taxon>Spermatophyta</taxon>
        <taxon>Magnoliopsida</taxon>
        <taxon>eudicotyledons</taxon>
        <taxon>Gunneridae</taxon>
        <taxon>Pentapetalae</taxon>
        <taxon>rosids</taxon>
        <taxon>fabids</taxon>
        <taxon>Malpighiales</taxon>
        <taxon>Linaceae</taxon>
        <taxon>Linum</taxon>
    </lineage>
</organism>
<reference evidence="2 3" key="1">
    <citation type="submission" date="2024-04" db="EMBL/GenBank/DDBJ databases">
        <authorList>
            <person name="Fracassetti M."/>
        </authorList>
    </citation>
    <scope>NUCLEOTIDE SEQUENCE [LARGE SCALE GENOMIC DNA]</scope>
</reference>
<feature type="signal peptide" evidence="1">
    <location>
        <begin position="1"/>
        <end position="31"/>
    </location>
</feature>
<feature type="chain" id="PRO_5043617971" evidence="1">
    <location>
        <begin position="32"/>
        <end position="67"/>
    </location>
</feature>
<protein>
    <submittedName>
        <fullName evidence="2">Uncharacterized protein</fullName>
    </submittedName>
</protein>